<dbReference type="SUPFAM" id="SSF56112">
    <property type="entry name" value="Protein kinase-like (PK-like)"/>
    <property type="match status" value="1"/>
</dbReference>
<sequence>MPRSRWTAGQCFGPDHDPEQYRLLEFRHRGGEAEVWRAERTSHSGRKEIVAAKIMLERDPSEVRRWLGRWEDVTHNANRLGVADLVVPTFLLGPWPHPPGRPSTGLVAYQISPWLDAVPLDQWARSATGGPAAAAEVLLRLCRIVDDLHGKRWVHRDISAANVLVDADALVKLIDLTFLTPLDAALTVAVFTPGHVPPEQEQVGGYPTAAKDLFAVGTLARTLLLPDAGRLDLHEPDAQTRRELHEAGLPGAVADWLCEALDAAPERRPSPLVPWAERGGELLRALPAEGRISCLQLVADGWGRPVVVTGGPGGVEFFAASPDRARTRLQPDAAPPPAPALPPAGGPAGVREIAAGRAADGGVAVFAVDRRGVLWCGTSGQGWSEALHSVAGIAAATTPFGEVAAWTARGGTVQMLRWTPGVALSVSELRRCPADRVLAATAEPDGGWALLVERHGRLFHCSVADPDRYRRTSYDGAESAEPPASRQLLAEPVAAAALAAGPGGLRAGAVLADGGVALWSLGASGWRRAADLVRPGGADRAEGFALVGHRSGPTCAVVGGGGVRLRSLSSGDAWWRPTLRPATRVALLQGADWRLSLAAVVEDEVHCWQEDEALRWRPVPLEQC</sequence>
<dbReference type="Gene3D" id="1.10.510.10">
    <property type="entry name" value="Transferase(Phosphotransferase) domain 1"/>
    <property type="match status" value="1"/>
</dbReference>
<proteinExistence type="predicted"/>
<evidence type="ECO:0000256" key="4">
    <source>
        <dbReference type="ARBA" id="ARBA00022840"/>
    </source>
</evidence>
<dbReference type="PANTHER" id="PTHR43289">
    <property type="entry name" value="MITOGEN-ACTIVATED PROTEIN KINASE KINASE KINASE 20-RELATED"/>
    <property type="match status" value="1"/>
</dbReference>
<feature type="region of interest" description="Disordered" evidence="5">
    <location>
        <begin position="327"/>
        <end position="346"/>
    </location>
</feature>
<accession>A0ABV6USW4</accession>
<dbReference type="InterPro" id="IPR000719">
    <property type="entry name" value="Prot_kinase_dom"/>
</dbReference>
<keyword evidence="4" id="KW-0067">ATP-binding</keyword>
<evidence type="ECO:0000313" key="7">
    <source>
        <dbReference type="EMBL" id="MFC1404497.1"/>
    </source>
</evidence>
<feature type="domain" description="Protein kinase" evidence="6">
    <location>
        <begin position="21"/>
        <end position="283"/>
    </location>
</feature>
<dbReference type="RefSeq" id="WP_030254064.1">
    <property type="nucleotide sequence ID" value="NZ_JBHEZZ010000015.1"/>
</dbReference>
<evidence type="ECO:0000256" key="2">
    <source>
        <dbReference type="ARBA" id="ARBA00022741"/>
    </source>
</evidence>
<evidence type="ECO:0000256" key="3">
    <source>
        <dbReference type="ARBA" id="ARBA00022777"/>
    </source>
</evidence>
<keyword evidence="8" id="KW-1185">Reference proteome</keyword>
<dbReference type="PANTHER" id="PTHR43289:SF34">
    <property type="entry name" value="SERINE_THREONINE-PROTEIN KINASE YBDM-RELATED"/>
    <property type="match status" value="1"/>
</dbReference>
<name>A0ABV6USW4_9ACTN</name>
<gene>
    <name evidence="7" type="ORF">ACEZDJ_24680</name>
</gene>
<keyword evidence="2" id="KW-0547">Nucleotide-binding</keyword>
<dbReference type="EMBL" id="JBHEZZ010000015">
    <property type="protein sequence ID" value="MFC1404497.1"/>
    <property type="molecule type" value="Genomic_DNA"/>
</dbReference>
<reference evidence="7 8" key="1">
    <citation type="submission" date="2024-09" db="EMBL/GenBank/DDBJ databases">
        <authorList>
            <person name="Lee S.D."/>
        </authorList>
    </citation>
    <scope>NUCLEOTIDE SEQUENCE [LARGE SCALE GENOMIC DNA]</scope>
    <source>
        <strain evidence="7 8">N1-5</strain>
    </source>
</reference>
<evidence type="ECO:0000313" key="8">
    <source>
        <dbReference type="Proteomes" id="UP001592528"/>
    </source>
</evidence>
<dbReference type="GO" id="GO:0016301">
    <property type="term" value="F:kinase activity"/>
    <property type="evidence" value="ECO:0007669"/>
    <property type="project" value="UniProtKB-KW"/>
</dbReference>
<dbReference type="Proteomes" id="UP001592528">
    <property type="component" value="Unassembled WGS sequence"/>
</dbReference>
<protein>
    <submittedName>
        <fullName evidence="7">Protein kinase</fullName>
    </submittedName>
</protein>
<dbReference type="PROSITE" id="PS50011">
    <property type="entry name" value="PROTEIN_KINASE_DOM"/>
    <property type="match status" value="1"/>
</dbReference>
<organism evidence="7 8">
    <name type="scientific">Streptacidiphilus cavernicola</name>
    <dbReference type="NCBI Taxonomy" id="3342716"/>
    <lineage>
        <taxon>Bacteria</taxon>
        <taxon>Bacillati</taxon>
        <taxon>Actinomycetota</taxon>
        <taxon>Actinomycetes</taxon>
        <taxon>Kitasatosporales</taxon>
        <taxon>Streptomycetaceae</taxon>
        <taxon>Streptacidiphilus</taxon>
    </lineage>
</organism>
<evidence type="ECO:0000256" key="1">
    <source>
        <dbReference type="ARBA" id="ARBA00022679"/>
    </source>
</evidence>
<keyword evidence="3 7" id="KW-0418">Kinase</keyword>
<comment type="caution">
    <text evidence="7">The sequence shown here is derived from an EMBL/GenBank/DDBJ whole genome shotgun (WGS) entry which is preliminary data.</text>
</comment>
<dbReference type="InterPro" id="IPR011009">
    <property type="entry name" value="Kinase-like_dom_sf"/>
</dbReference>
<evidence type="ECO:0000256" key="5">
    <source>
        <dbReference type="SAM" id="MobiDB-lite"/>
    </source>
</evidence>
<evidence type="ECO:0000259" key="6">
    <source>
        <dbReference type="PROSITE" id="PS50011"/>
    </source>
</evidence>
<dbReference type="Pfam" id="PF00069">
    <property type="entry name" value="Pkinase"/>
    <property type="match status" value="1"/>
</dbReference>
<dbReference type="SMART" id="SM00220">
    <property type="entry name" value="S_TKc"/>
    <property type="match status" value="1"/>
</dbReference>
<keyword evidence="1" id="KW-0808">Transferase</keyword>
<feature type="compositionally biased region" description="Pro residues" evidence="5">
    <location>
        <begin position="333"/>
        <end position="345"/>
    </location>
</feature>